<dbReference type="AlphaFoldDB" id="A0A1I6RV09"/>
<reference evidence="3" key="1">
    <citation type="submission" date="2016-10" db="EMBL/GenBank/DDBJ databases">
        <authorList>
            <person name="Varghese N."/>
            <person name="Submissions S."/>
        </authorList>
    </citation>
    <scope>NUCLEOTIDE SEQUENCE [LARGE SCALE GENOMIC DNA]</scope>
    <source>
        <strain evidence="3">DSM 23422</strain>
    </source>
</reference>
<proteinExistence type="predicted"/>
<gene>
    <name evidence="2" type="ORF">SAMN04488040_1545</name>
</gene>
<keyword evidence="3" id="KW-1185">Reference proteome</keyword>
<keyword evidence="1" id="KW-1133">Transmembrane helix</keyword>
<evidence type="ECO:0000313" key="3">
    <source>
        <dbReference type="Proteomes" id="UP000199239"/>
    </source>
</evidence>
<keyword evidence="1" id="KW-0472">Membrane</keyword>
<sequence>MRTCIQKALRRFRKDESGAVLMIEFVILFPLIFGILLSSIEMSVYSLRQVYLNRGMEDTVRYIRLNTRTPMTHAQIKDMVCEKAGNLRNCAQTLRLEMVVVDPRNFQKLPSDIDCIDSSKPVTPERGFSLGQQHDLMVLRACLKFDPMLPTSRLGFKFAADGSGQSAMYAISSFVQEPG</sequence>
<evidence type="ECO:0008006" key="4">
    <source>
        <dbReference type="Google" id="ProtNLM"/>
    </source>
</evidence>
<evidence type="ECO:0000256" key="1">
    <source>
        <dbReference type="SAM" id="Phobius"/>
    </source>
</evidence>
<evidence type="ECO:0000313" key="2">
    <source>
        <dbReference type="EMBL" id="SFS68573.1"/>
    </source>
</evidence>
<accession>A0A1I6RV09</accession>
<dbReference type="EMBL" id="FPAJ01000002">
    <property type="protein sequence ID" value="SFS68573.1"/>
    <property type="molecule type" value="Genomic_DNA"/>
</dbReference>
<dbReference type="OrthoDB" id="7907064at2"/>
<name>A0A1I6RV09_9RHOB</name>
<dbReference type="Proteomes" id="UP000199239">
    <property type="component" value="Unassembled WGS sequence"/>
</dbReference>
<protein>
    <recommendedName>
        <fullName evidence="4">TadE-like protein</fullName>
    </recommendedName>
</protein>
<keyword evidence="1" id="KW-0812">Transmembrane</keyword>
<dbReference type="STRING" id="394264.SAMN04488040_1545"/>
<feature type="transmembrane region" description="Helical" evidence="1">
    <location>
        <begin position="20"/>
        <end position="40"/>
    </location>
</feature>
<dbReference type="RefSeq" id="WP_093915756.1">
    <property type="nucleotide sequence ID" value="NZ_FPAJ01000002.1"/>
</dbReference>
<organism evidence="2 3">
    <name type="scientific">Sulfitobacter marinus</name>
    <dbReference type="NCBI Taxonomy" id="394264"/>
    <lineage>
        <taxon>Bacteria</taxon>
        <taxon>Pseudomonadati</taxon>
        <taxon>Pseudomonadota</taxon>
        <taxon>Alphaproteobacteria</taxon>
        <taxon>Rhodobacterales</taxon>
        <taxon>Roseobacteraceae</taxon>
        <taxon>Sulfitobacter</taxon>
    </lineage>
</organism>